<keyword evidence="1" id="KW-0539">Nucleus</keyword>
<sequence>ILENVRMNLYNDYLPRELRFPGYCGDRRENGTSSSPLPASSPSKMWQGNATDDLRHYMVWSVAKTMLPSSNTWEEERAIGIVQYAKKVELDFFDNAKDREEYFNLVAAKIVWIQKAMEGMSRKRLSKASCGNTIPEPRLISMPALSGVAPTVSQGLTPAQHETLREQINCALAMQQLQQTPVQLVQQAHDLQMQKIAVQNQQMEQIRFDQEQKAMLERKMREAQVQQEQQMHESQMQNSENDRLELIQMKREHAATDERKMQQELSDKTPEFMMWKMVDGQMQIVPAGPEQFQKLPEQLKNIVRSVQQPQPSQQQLQQARQMRELQMQNSEVHNHQMEPIRMEIEQKALHEREMQQGRALYQAIERQLQQ</sequence>
<evidence type="ECO:0000313" key="4">
    <source>
        <dbReference type="EMBL" id="GMT18279.1"/>
    </source>
</evidence>
<keyword evidence="5" id="KW-1185">Reference proteome</keyword>
<organism evidence="4 5">
    <name type="scientific">Pristionchus fissidentatus</name>
    <dbReference type="NCBI Taxonomy" id="1538716"/>
    <lineage>
        <taxon>Eukaryota</taxon>
        <taxon>Metazoa</taxon>
        <taxon>Ecdysozoa</taxon>
        <taxon>Nematoda</taxon>
        <taxon>Chromadorea</taxon>
        <taxon>Rhabditida</taxon>
        <taxon>Rhabditina</taxon>
        <taxon>Diplogasteromorpha</taxon>
        <taxon>Diplogasteroidea</taxon>
        <taxon>Neodiplogasteridae</taxon>
        <taxon>Pristionchus</taxon>
    </lineage>
</organism>
<keyword evidence="2" id="KW-0175">Coiled coil</keyword>
<dbReference type="InterPro" id="IPR003101">
    <property type="entry name" value="KIX_dom"/>
</dbReference>
<dbReference type="Pfam" id="PF02172">
    <property type="entry name" value="KIX"/>
    <property type="match status" value="1"/>
</dbReference>
<protein>
    <recommendedName>
        <fullName evidence="3">KIX domain-containing protein</fullName>
    </recommendedName>
</protein>
<evidence type="ECO:0000259" key="3">
    <source>
        <dbReference type="PROSITE" id="PS50952"/>
    </source>
</evidence>
<feature type="domain" description="KIX" evidence="3">
    <location>
        <begin position="41"/>
        <end position="118"/>
    </location>
</feature>
<feature type="non-terminal residue" evidence="4">
    <location>
        <position position="370"/>
    </location>
</feature>
<proteinExistence type="predicted"/>
<dbReference type="GO" id="GO:0003712">
    <property type="term" value="F:transcription coregulator activity"/>
    <property type="evidence" value="ECO:0007669"/>
    <property type="project" value="InterPro"/>
</dbReference>
<evidence type="ECO:0000256" key="1">
    <source>
        <dbReference type="ARBA" id="ARBA00023242"/>
    </source>
</evidence>
<dbReference type="AlphaFoldDB" id="A0AAV5VKG8"/>
<reference evidence="4" key="1">
    <citation type="submission" date="2023-10" db="EMBL/GenBank/DDBJ databases">
        <title>Genome assembly of Pristionchus species.</title>
        <authorList>
            <person name="Yoshida K."/>
            <person name="Sommer R.J."/>
        </authorList>
    </citation>
    <scope>NUCLEOTIDE SEQUENCE</scope>
    <source>
        <strain evidence="4">RS5133</strain>
    </source>
</reference>
<evidence type="ECO:0000313" key="5">
    <source>
        <dbReference type="Proteomes" id="UP001432322"/>
    </source>
</evidence>
<dbReference type="Proteomes" id="UP001432322">
    <property type="component" value="Unassembled WGS sequence"/>
</dbReference>
<feature type="non-terminal residue" evidence="4">
    <location>
        <position position="1"/>
    </location>
</feature>
<gene>
    <name evidence="4" type="ORF">PFISCL1PPCAC_9576</name>
</gene>
<evidence type="ECO:0000256" key="2">
    <source>
        <dbReference type="SAM" id="Coils"/>
    </source>
</evidence>
<dbReference type="InterPro" id="IPR036529">
    <property type="entry name" value="KIX_dom_sf"/>
</dbReference>
<name>A0AAV5VKG8_9BILA</name>
<dbReference type="Gene3D" id="1.10.246.20">
    <property type="entry name" value="Coactivator CBP, KIX domain"/>
    <property type="match status" value="1"/>
</dbReference>
<dbReference type="SUPFAM" id="SSF47040">
    <property type="entry name" value="Kix domain of CBP (creb binding protein)"/>
    <property type="match status" value="1"/>
</dbReference>
<accession>A0AAV5VKG8</accession>
<feature type="coiled-coil region" evidence="2">
    <location>
        <begin position="206"/>
        <end position="242"/>
    </location>
</feature>
<dbReference type="GO" id="GO:0006355">
    <property type="term" value="P:regulation of DNA-templated transcription"/>
    <property type="evidence" value="ECO:0007669"/>
    <property type="project" value="InterPro"/>
</dbReference>
<comment type="caution">
    <text evidence="4">The sequence shown here is derived from an EMBL/GenBank/DDBJ whole genome shotgun (WGS) entry which is preliminary data.</text>
</comment>
<dbReference type="PROSITE" id="PS50952">
    <property type="entry name" value="KIX"/>
    <property type="match status" value="1"/>
</dbReference>
<dbReference type="EMBL" id="BTSY01000003">
    <property type="protein sequence ID" value="GMT18279.1"/>
    <property type="molecule type" value="Genomic_DNA"/>
</dbReference>